<dbReference type="EMBL" id="GG662716">
    <property type="protein sequence ID" value="EWS74672.1"/>
    <property type="molecule type" value="Genomic_DNA"/>
</dbReference>
<evidence type="ECO:0000313" key="2">
    <source>
        <dbReference type="EMBL" id="EWS74672.1"/>
    </source>
</evidence>
<accession>W7XBF8</accession>
<name>W7XBF8_TETTS</name>
<keyword evidence="1 2" id="KW-0812">Transmembrane</keyword>
<keyword evidence="3" id="KW-1185">Reference proteome</keyword>
<organism evidence="2 3">
    <name type="scientific">Tetrahymena thermophila (strain SB210)</name>
    <dbReference type="NCBI Taxonomy" id="312017"/>
    <lineage>
        <taxon>Eukaryota</taxon>
        <taxon>Sar</taxon>
        <taxon>Alveolata</taxon>
        <taxon>Ciliophora</taxon>
        <taxon>Intramacronucleata</taxon>
        <taxon>Oligohymenophorea</taxon>
        <taxon>Hymenostomatida</taxon>
        <taxon>Tetrahymenina</taxon>
        <taxon>Tetrahymenidae</taxon>
        <taxon>Tetrahymena</taxon>
    </lineage>
</organism>
<dbReference type="RefSeq" id="XP_012652798.1">
    <property type="nucleotide sequence ID" value="XM_012797344.1"/>
</dbReference>
<sequence length="203" mass="24287">MSQKNAKNEKENLIFYSSIFVIFYLIYECNLKLYSLFYGVENLIFQNFHAGPIHQMNQDEENYRSEAVFNYQLIEFCRQQIGQLVSQIKYIYSSDSQQRQDKQAEDRSQKLNNQIVNQITSKKKQNKITNHLIFLSLVNKQIKQLIKQLISKQINKQKSKQSQSIRIQRKTTKLQRLNKYQRKINQKLSKKKLINNQINKQTS</sequence>
<keyword evidence="1" id="KW-0472">Membrane</keyword>
<protein>
    <submittedName>
        <fullName evidence="2">Transmembrane protein, putative</fullName>
    </submittedName>
</protein>
<keyword evidence="1" id="KW-1133">Transmembrane helix</keyword>
<evidence type="ECO:0000313" key="3">
    <source>
        <dbReference type="Proteomes" id="UP000009168"/>
    </source>
</evidence>
<proteinExistence type="predicted"/>
<dbReference type="KEGG" id="tet:TTHERM_000856519"/>
<gene>
    <name evidence="2" type="ORF">TTHERM_000856519</name>
</gene>
<dbReference type="GeneID" id="24440934"/>
<dbReference type="AlphaFoldDB" id="W7XBF8"/>
<evidence type="ECO:0000256" key="1">
    <source>
        <dbReference type="SAM" id="Phobius"/>
    </source>
</evidence>
<dbReference type="Proteomes" id="UP000009168">
    <property type="component" value="Unassembled WGS sequence"/>
</dbReference>
<dbReference type="InParanoid" id="W7XBF8"/>
<reference evidence="3" key="1">
    <citation type="journal article" date="2006" name="PLoS Biol.">
        <title>Macronuclear genome sequence of the ciliate Tetrahymena thermophila, a model eukaryote.</title>
        <authorList>
            <person name="Eisen J.A."/>
            <person name="Coyne R.S."/>
            <person name="Wu M."/>
            <person name="Wu D."/>
            <person name="Thiagarajan M."/>
            <person name="Wortman J.R."/>
            <person name="Badger J.H."/>
            <person name="Ren Q."/>
            <person name="Amedeo P."/>
            <person name="Jones K.M."/>
            <person name="Tallon L.J."/>
            <person name="Delcher A.L."/>
            <person name="Salzberg S.L."/>
            <person name="Silva J.C."/>
            <person name="Haas B.J."/>
            <person name="Majoros W.H."/>
            <person name="Farzad M."/>
            <person name="Carlton J.M."/>
            <person name="Smith R.K. Jr."/>
            <person name="Garg J."/>
            <person name="Pearlman R.E."/>
            <person name="Karrer K.M."/>
            <person name="Sun L."/>
            <person name="Manning G."/>
            <person name="Elde N.C."/>
            <person name="Turkewitz A.P."/>
            <person name="Asai D.J."/>
            <person name="Wilkes D.E."/>
            <person name="Wang Y."/>
            <person name="Cai H."/>
            <person name="Collins K."/>
            <person name="Stewart B.A."/>
            <person name="Lee S.R."/>
            <person name="Wilamowska K."/>
            <person name="Weinberg Z."/>
            <person name="Ruzzo W.L."/>
            <person name="Wloga D."/>
            <person name="Gaertig J."/>
            <person name="Frankel J."/>
            <person name="Tsao C.-C."/>
            <person name="Gorovsky M.A."/>
            <person name="Keeling P.J."/>
            <person name="Waller R.F."/>
            <person name="Patron N.J."/>
            <person name="Cherry J.M."/>
            <person name="Stover N.A."/>
            <person name="Krieger C.J."/>
            <person name="del Toro C."/>
            <person name="Ryder H.F."/>
            <person name="Williamson S.C."/>
            <person name="Barbeau R.A."/>
            <person name="Hamilton E.P."/>
            <person name="Orias E."/>
        </authorList>
    </citation>
    <scope>NUCLEOTIDE SEQUENCE [LARGE SCALE GENOMIC DNA]</scope>
    <source>
        <strain evidence="3">SB210</strain>
    </source>
</reference>
<feature type="transmembrane region" description="Helical" evidence="1">
    <location>
        <begin position="12"/>
        <end position="27"/>
    </location>
</feature>